<feature type="transmembrane region" description="Helical" evidence="13">
    <location>
        <begin position="96"/>
        <end position="119"/>
    </location>
</feature>
<accession>A0A0H2MG59</accession>
<keyword evidence="16" id="KW-1185">Reference proteome</keyword>
<dbReference type="OrthoDB" id="9800627at2"/>
<evidence type="ECO:0000256" key="6">
    <source>
        <dbReference type="ARBA" id="ARBA00022692"/>
    </source>
</evidence>
<evidence type="ECO:0000256" key="9">
    <source>
        <dbReference type="ARBA" id="ARBA00022833"/>
    </source>
</evidence>
<dbReference type="STRING" id="1489064.WH96_07415"/>
<dbReference type="GO" id="GO:0006508">
    <property type="term" value="P:proteolysis"/>
    <property type="evidence" value="ECO:0007669"/>
    <property type="project" value="UniProtKB-KW"/>
</dbReference>
<evidence type="ECO:0000256" key="4">
    <source>
        <dbReference type="ARBA" id="ARBA00022475"/>
    </source>
</evidence>
<dbReference type="InterPro" id="IPR052348">
    <property type="entry name" value="Metallopeptidase_M50B"/>
</dbReference>
<keyword evidence="12 13" id="KW-0472">Membrane</keyword>
<proteinExistence type="inferred from homology"/>
<comment type="cofactor">
    <cofactor evidence="1">
        <name>Zn(2+)</name>
        <dbReference type="ChEBI" id="CHEBI:29105"/>
    </cofactor>
</comment>
<feature type="transmembrane region" description="Helical" evidence="13">
    <location>
        <begin position="180"/>
        <end position="199"/>
    </location>
</feature>
<dbReference type="InterPro" id="IPR008915">
    <property type="entry name" value="Peptidase_M50"/>
</dbReference>
<dbReference type="GO" id="GO:0046872">
    <property type="term" value="F:metal ion binding"/>
    <property type="evidence" value="ECO:0007669"/>
    <property type="project" value="UniProtKB-KW"/>
</dbReference>
<evidence type="ECO:0000256" key="3">
    <source>
        <dbReference type="ARBA" id="ARBA00007931"/>
    </source>
</evidence>
<evidence type="ECO:0000256" key="5">
    <source>
        <dbReference type="ARBA" id="ARBA00022670"/>
    </source>
</evidence>
<keyword evidence="4" id="KW-1003">Cell membrane</keyword>
<dbReference type="EMBL" id="LAQL01000004">
    <property type="protein sequence ID" value="KLN61524.1"/>
    <property type="molecule type" value="Genomic_DNA"/>
</dbReference>
<evidence type="ECO:0000256" key="10">
    <source>
        <dbReference type="ARBA" id="ARBA00022989"/>
    </source>
</evidence>
<dbReference type="GO" id="GO:0008237">
    <property type="term" value="F:metallopeptidase activity"/>
    <property type="evidence" value="ECO:0007669"/>
    <property type="project" value="UniProtKB-KW"/>
</dbReference>
<keyword evidence="8" id="KW-0378">Hydrolase</keyword>
<keyword evidence="11" id="KW-0482">Metalloprotease</keyword>
<keyword evidence="10 13" id="KW-1133">Transmembrane helix</keyword>
<keyword evidence="5" id="KW-0645">Protease</keyword>
<comment type="caution">
    <text evidence="15">The sequence shown here is derived from an EMBL/GenBank/DDBJ whole genome shotgun (WGS) entry which is preliminary data.</text>
</comment>
<comment type="similarity">
    <text evidence="3">Belongs to the peptidase M50B family.</text>
</comment>
<feature type="transmembrane region" description="Helical" evidence="13">
    <location>
        <begin position="55"/>
        <end position="75"/>
    </location>
</feature>
<organism evidence="15 16">
    <name type="scientific">Kiloniella spongiae</name>
    <dbReference type="NCBI Taxonomy" id="1489064"/>
    <lineage>
        <taxon>Bacteria</taxon>
        <taxon>Pseudomonadati</taxon>
        <taxon>Pseudomonadota</taxon>
        <taxon>Alphaproteobacteria</taxon>
        <taxon>Rhodospirillales</taxon>
        <taxon>Kiloniellaceae</taxon>
        <taxon>Kiloniella</taxon>
    </lineage>
</organism>
<evidence type="ECO:0000256" key="13">
    <source>
        <dbReference type="SAM" id="Phobius"/>
    </source>
</evidence>
<dbReference type="PANTHER" id="PTHR35864:SF1">
    <property type="entry name" value="ZINC METALLOPROTEASE YWHC-RELATED"/>
    <property type="match status" value="1"/>
</dbReference>
<dbReference type="PANTHER" id="PTHR35864">
    <property type="entry name" value="ZINC METALLOPROTEASE MJ0611-RELATED"/>
    <property type="match status" value="1"/>
</dbReference>
<dbReference type="GO" id="GO:0005886">
    <property type="term" value="C:plasma membrane"/>
    <property type="evidence" value="ECO:0007669"/>
    <property type="project" value="UniProtKB-SubCell"/>
</dbReference>
<evidence type="ECO:0000313" key="16">
    <source>
        <dbReference type="Proteomes" id="UP000035444"/>
    </source>
</evidence>
<feature type="domain" description="Peptidase M50" evidence="14">
    <location>
        <begin position="135"/>
        <end position="191"/>
    </location>
</feature>
<dbReference type="AlphaFoldDB" id="A0A0H2MG59"/>
<protein>
    <submittedName>
        <fullName evidence="15">Peptidase M48</fullName>
    </submittedName>
</protein>
<feature type="transmembrane region" description="Helical" evidence="13">
    <location>
        <begin position="205"/>
        <end position="225"/>
    </location>
</feature>
<keyword evidence="9" id="KW-0862">Zinc</keyword>
<evidence type="ECO:0000256" key="12">
    <source>
        <dbReference type="ARBA" id="ARBA00023136"/>
    </source>
</evidence>
<evidence type="ECO:0000256" key="2">
    <source>
        <dbReference type="ARBA" id="ARBA00004651"/>
    </source>
</evidence>
<comment type="subcellular location">
    <subcellularLocation>
        <location evidence="2">Cell membrane</location>
        <topology evidence="2">Multi-pass membrane protein</topology>
    </subcellularLocation>
</comment>
<gene>
    <name evidence="15" type="ORF">WH96_07415</name>
</gene>
<evidence type="ECO:0000256" key="11">
    <source>
        <dbReference type="ARBA" id="ARBA00023049"/>
    </source>
</evidence>
<dbReference type="RefSeq" id="WP_047763613.1">
    <property type="nucleotide sequence ID" value="NZ_LAQL01000004.1"/>
</dbReference>
<evidence type="ECO:0000259" key="14">
    <source>
        <dbReference type="Pfam" id="PF02163"/>
    </source>
</evidence>
<dbReference type="InterPro" id="IPR044537">
    <property type="entry name" value="Rip2-like"/>
</dbReference>
<evidence type="ECO:0000256" key="8">
    <source>
        <dbReference type="ARBA" id="ARBA00022801"/>
    </source>
</evidence>
<dbReference type="Proteomes" id="UP000035444">
    <property type="component" value="Unassembled WGS sequence"/>
</dbReference>
<dbReference type="PATRIC" id="fig|1489064.4.peg.2736"/>
<sequence>MDINEFLLGASVWVLPVLLAVTLHEAAHAYAARLLGDDTASKLGRVSLNPAKHIDPFGTILLPSMLIFIGSPFVLGWAKPVPVVFGRLNNPKRDMIFVALAGPASNILIALIAAFGFAIFGLVPDIAKDWVGQNLENAITINLMLAVFNMLPIPPLDGGRVLTGLLPTSLAVPFSRLEKYGMIILIGLIFVLPMIGRQIGVDLNLISYVIVKSIHAMLPFFQAIANLNIT</sequence>
<evidence type="ECO:0000256" key="1">
    <source>
        <dbReference type="ARBA" id="ARBA00001947"/>
    </source>
</evidence>
<dbReference type="CDD" id="cd06158">
    <property type="entry name" value="S2P-M50_like_1"/>
    <property type="match status" value="1"/>
</dbReference>
<keyword evidence="7" id="KW-0479">Metal-binding</keyword>
<evidence type="ECO:0000256" key="7">
    <source>
        <dbReference type="ARBA" id="ARBA00022723"/>
    </source>
</evidence>
<keyword evidence="6 13" id="KW-0812">Transmembrane</keyword>
<dbReference type="Pfam" id="PF02163">
    <property type="entry name" value="Peptidase_M50"/>
    <property type="match status" value="1"/>
</dbReference>
<name>A0A0H2MG59_9PROT</name>
<reference evidence="15 16" key="1">
    <citation type="submission" date="2015-03" db="EMBL/GenBank/DDBJ databases">
        <title>Genome Sequence of Kiloniella spongiae MEBiC09566, isolated from a marine sponge.</title>
        <authorList>
            <person name="Shao Z."/>
            <person name="Wang L."/>
            <person name="Li X."/>
        </authorList>
    </citation>
    <scope>NUCLEOTIDE SEQUENCE [LARGE SCALE GENOMIC DNA]</scope>
    <source>
        <strain evidence="15 16">MEBiC09566</strain>
    </source>
</reference>
<evidence type="ECO:0000313" key="15">
    <source>
        <dbReference type="EMBL" id="KLN61524.1"/>
    </source>
</evidence>